<dbReference type="GO" id="GO:0051959">
    <property type="term" value="F:dynein light intermediate chain binding"/>
    <property type="evidence" value="ECO:0007669"/>
    <property type="project" value="InterPro"/>
</dbReference>
<evidence type="ECO:0000256" key="10">
    <source>
        <dbReference type="ARBA" id="ARBA00023175"/>
    </source>
</evidence>
<evidence type="ECO:0000313" key="17">
    <source>
        <dbReference type="Proteomes" id="UP000494106"/>
    </source>
</evidence>
<dbReference type="InterPro" id="IPR027417">
    <property type="entry name" value="P-loop_NTPase"/>
</dbReference>
<dbReference type="InterPro" id="IPR035699">
    <property type="entry name" value="AAA_6"/>
</dbReference>
<dbReference type="GO" id="GO:0005930">
    <property type="term" value="C:axoneme"/>
    <property type="evidence" value="ECO:0007669"/>
    <property type="project" value="UniProtKB-SubCell"/>
</dbReference>
<dbReference type="FunFam" id="1.10.287.2620:FF:000002">
    <property type="entry name" value="Dynein heavy chain 2, axonemal"/>
    <property type="match status" value="1"/>
</dbReference>
<keyword evidence="10" id="KW-0505">Motor protein</keyword>
<dbReference type="GO" id="GO:0005874">
    <property type="term" value="C:microtubule"/>
    <property type="evidence" value="ECO:0007669"/>
    <property type="project" value="UniProtKB-KW"/>
</dbReference>
<proteinExistence type="inferred from homology"/>
<dbReference type="GO" id="GO:0007018">
    <property type="term" value="P:microtubule-based movement"/>
    <property type="evidence" value="ECO:0007669"/>
    <property type="project" value="InterPro"/>
</dbReference>
<dbReference type="Gene3D" id="3.40.50.300">
    <property type="entry name" value="P-loop containing nucleotide triphosphate hydrolases"/>
    <property type="match status" value="1"/>
</dbReference>
<keyword evidence="11" id="KW-0206">Cytoskeleton</keyword>
<feature type="domain" description="Dynein heavy chain hydrolytic ATP-binding dynein motor region" evidence="14">
    <location>
        <begin position="953"/>
        <end position="1096"/>
    </location>
</feature>
<dbReference type="GO" id="GO:0030286">
    <property type="term" value="C:dynein complex"/>
    <property type="evidence" value="ECO:0007669"/>
    <property type="project" value="UniProtKB-KW"/>
</dbReference>
<keyword evidence="4" id="KW-0493">Microtubule</keyword>
<keyword evidence="9" id="KW-0969">Cilium</keyword>
<dbReference type="InterPro" id="IPR026983">
    <property type="entry name" value="DHC"/>
</dbReference>
<dbReference type="PANTHER" id="PTHR45703:SF32">
    <property type="entry name" value="DYNEINS HEAVY CHAIN"/>
    <property type="match status" value="1"/>
</dbReference>
<evidence type="ECO:0000256" key="9">
    <source>
        <dbReference type="ARBA" id="ARBA00023069"/>
    </source>
</evidence>
<keyword evidence="12" id="KW-0966">Cell projection</keyword>
<dbReference type="GO" id="GO:0045505">
    <property type="term" value="F:dynein intermediate chain binding"/>
    <property type="evidence" value="ECO:0007669"/>
    <property type="project" value="InterPro"/>
</dbReference>
<evidence type="ECO:0000256" key="7">
    <source>
        <dbReference type="ARBA" id="ARBA00023017"/>
    </source>
</evidence>
<dbReference type="SUPFAM" id="SSF52540">
    <property type="entry name" value="P-loop containing nucleoside triphosphate hydrolases"/>
    <property type="match status" value="1"/>
</dbReference>
<dbReference type="OrthoDB" id="447173at2759"/>
<dbReference type="Pfam" id="PF25007">
    <property type="entry name" value="DYH2-5-8_CC"/>
    <property type="match status" value="1"/>
</dbReference>
<keyword evidence="5" id="KW-0547">Nucleotide-binding</keyword>
<evidence type="ECO:0000256" key="12">
    <source>
        <dbReference type="ARBA" id="ARBA00023273"/>
    </source>
</evidence>
<evidence type="ECO:0000313" key="16">
    <source>
        <dbReference type="EMBL" id="CAB3238775.1"/>
    </source>
</evidence>
<dbReference type="InterPro" id="IPR013602">
    <property type="entry name" value="Dynein_heavy_linker"/>
</dbReference>
<dbReference type="GO" id="GO:0005524">
    <property type="term" value="F:ATP binding"/>
    <property type="evidence" value="ECO:0007669"/>
    <property type="project" value="UniProtKB-KW"/>
</dbReference>
<evidence type="ECO:0000256" key="5">
    <source>
        <dbReference type="ARBA" id="ARBA00022741"/>
    </source>
</evidence>
<evidence type="ECO:0000256" key="6">
    <source>
        <dbReference type="ARBA" id="ARBA00022840"/>
    </source>
</evidence>
<evidence type="ECO:0000259" key="15">
    <source>
        <dbReference type="Pfam" id="PF25007"/>
    </source>
</evidence>
<dbReference type="EMBL" id="CADEBC010000500">
    <property type="protein sequence ID" value="CAB3238775.1"/>
    <property type="molecule type" value="Genomic_DNA"/>
</dbReference>
<dbReference type="FunFam" id="3.40.50.300:FF:000063">
    <property type="entry name" value="dynein heavy chain 6, axonemal"/>
    <property type="match status" value="1"/>
</dbReference>
<evidence type="ECO:0000256" key="1">
    <source>
        <dbReference type="ARBA" id="ARBA00004430"/>
    </source>
</evidence>
<evidence type="ECO:0000256" key="2">
    <source>
        <dbReference type="ARBA" id="ARBA00008887"/>
    </source>
</evidence>
<evidence type="ECO:0008006" key="18">
    <source>
        <dbReference type="Google" id="ProtNLM"/>
    </source>
</evidence>
<dbReference type="Pfam" id="PF08393">
    <property type="entry name" value="DHC_N2"/>
    <property type="match status" value="1"/>
</dbReference>
<evidence type="ECO:0000256" key="8">
    <source>
        <dbReference type="ARBA" id="ARBA00023054"/>
    </source>
</evidence>
<feature type="domain" description="Dynein heavy chain linker" evidence="13">
    <location>
        <begin position="398"/>
        <end position="619"/>
    </location>
</feature>
<dbReference type="Gene3D" id="1.20.140.100">
    <property type="entry name" value="Dynein heavy chain, N-terminal domain 2"/>
    <property type="match status" value="1"/>
</dbReference>
<keyword evidence="8" id="KW-0175">Coiled coil</keyword>
<dbReference type="Pfam" id="PF12774">
    <property type="entry name" value="AAA_6"/>
    <property type="match status" value="1"/>
</dbReference>
<protein>
    <recommendedName>
        <fullName evidence="18">Dynein heavy chain 2, axonemal</fullName>
    </recommendedName>
</protein>
<gene>
    <name evidence="16" type="ORF">APLA_LOCUS7567</name>
</gene>
<keyword evidence="17" id="KW-1185">Reference proteome</keyword>
<evidence type="ECO:0000256" key="3">
    <source>
        <dbReference type="ARBA" id="ARBA00022490"/>
    </source>
</evidence>
<evidence type="ECO:0000256" key="11">
    <source>
        <dbReference type="ARBA" id="ARBA00023212"/>
    </source>
</evidence>
<dbReference type="FunFam" id="1.20.58.1120:FF:000001">
    <property type="entry name" value="dynein heavy chain 2, axonemal"/>
    <property type="match status" value="1"/>
</dbReference>
<reference evidence="16 17" key="1">
    <citation type="submission" date="2020-04" db="EMBL/GenBank/DDBJ databases">
        <authorList>
            <person name="Wallbank WR R."/>
            <person name="Pardo Diaz C."/>
            <person name="Kozak K."/>
            <person name="Martin S."/>
            <person name="Jiggins C."/>
            <person name="Moest M."/>
            <person name="Warren A I."/>
            <person name="Byers J.R.P. K."/>
            <person name="Montejo-Kovacevich G."/>
            <person name="Yen C E."/>
        </authorList>
    </citation>
    <scope>NUCLEOTIDE SEQUENCE [LARGE SCALE GENOMIC DNA]</scope>
</reference>
<keyword evidence="3" id="KW-0963">Cytoplasm</keyword>
<dbReference type="InterPro" id="IPR042222">
    <property type="entry name" value="Dynein_2_N"/>
</dbReference>
<dbReference type="Gene3D" id="1.20.58.1120">
    <property type="match status" value="1"/>
</dbReference>
<evidence type="ECO:0000259" key="14">
    <source>
        <dbReference type="Pfam" id="PF12774"/>
    </source>
</evidence>
<organism evidence="16 17">
    <name type="scientific">Arctia plantaginis</name>
    <name type="common">Wood tiger moth</name>
    <name type="synonym">Phalaena plantaginis</name>
    <dbReference type="NCBI Taxonomy" id="874455"/>
    <lineage>
        <taxon>Eukaryota</taxon>
        <taxon>Metazoa</taxon>
        <taxon>Ecdysozoa</taxon>
        <taxon>Arthropoda</taxon>
        <taxon>Hexapoda</taxon>
        <taxon>Insecta</taxon>
        <taxon>Pterygota</taxon>
        <taxon>Neoptera</taxon>
        <taxon>Endopterygota</taxon>
        <taxon>Lepidoptera</taxon>
        <taxon>Glossata</taxon>
        <taxon>Ditrysia</taxon>
        <taxon>Noctuoidea</taxon>
        <taxon>Erebidae</taxon>
        <taxon>Arctiinae</taxon>
        <taxon>Arctia</taxon>
    </lineage>
</organism>
<keyword evidence="6" id="KW-0067">ATP-binding</keyword>
<keyword evidence="7" id="KW-0243">Dynein</keyword>
<dbReference type="Proteomes" id="UP000494106">
    <property type="component" value="Unassembled WGS sequence"/>
</dbReference>
<dbReference type="Gene3D" id="1.10.287.2620">
    <property type="match status" value="1"/>
</dbReference>
<sequence>MAEHWVKYVRRFDRLMEDALRLSIKSTMQNMYKCVHGDGTMAPAPLIKMNLYLINKDIHYVPNRYEIMDTFTTILEEIVHIMTSIPRLYEKFGLPSGGTKKFYEAIQVDPDCNKLQTFIDDEIEYNIALVLDHLKMWDPYAHIWKVDKDAFLQQYREEKHTAAEFDALIINYNNLANSVQILETINQIHFVTLNSSELKKSIIAHCIVWQTKLGELLRTITECDIDVVYNYVEKSSEEAMKMPSDLKELASAIATYERLIGDLNRMEKTFPPITDQMITLAKFEVELSSDMVTRHENIPELWSDYLGLLEEAKKALELNKDKFKAELLEQAEVFKEAAKDFCEDFYKTSPVSSDISGKDALSQLKAFRDQLNALRAQEQQIRDGLAVFNLTTPVNLDLQKMEKELEKLEEVWGLVFQWEESWEKYKNQTFWEMETDEMEENVLFLFRNFNRLSRQLKDKGWDIIDTTRVKVDAFRRTLPLIGDLKNPCMRERHWDRIKVLMGVEFDQNSEDFKLELIMRLNFQAYADEIAEISNAATMELNIENGLKAIREVWKNTTYEMQHHKGDMYKLKSVEEVMQFLEDHQVQLSSMKSTKYVEPFIKEVEYWEKSLGYVAECIEKKVIDLLETQQEFDPIDTYCKRNLVKLQQSKMIGGKNSPYGKKFKAAFRTACCRAIYSHDWNKLLYLLKKCPPWEHDWKDVNEAALYVRALLILLMYHPTSQALGLFNEYLHLVWSCRSDDDKKAILKIMLTLPEKLNGVTYGRYNALGVPVAKAMLSEDGECIEWKYNVILDGPAEVWLLNLEHVMRVVLRDQLILTRAALRKCRYQREQWINDWPGQLGITCSKIQWTSDCTRTLARCDIMQEKKPLKKLRKKQNLILATLQAMSRKEIGKILRCKVNALCVIEIHSRDTVEKMYKMGCMTVSAFEWFSQLKFYWDREREDCYIRQTNTSSVYTYEYIGNSGRLVITPLTDRCYITLTTALNLFRGGSPQGPAGTGKTETVKDLGRALARWVVVTNCSDGLDYKAMSKTFAGIAQSGCWGCFDEFNRINIEVLSVVAQQILAVLLALSLFMKRFVFDGSDIKLDGNCGIFITMNPG</sequence>
<comment type="subcellular location">
    <subcellularLocation>
        <location evidence="1">Cytoplasm</location>
        <location evidence="1">Cytoskeleton</location>
        <location evidence="1">Cilium axoneme</location>
    </subcellularLocation>
</comment>
<dbReference type="PANTHER" id="PTHR45703">
    <property type="entry name" value="DYNEIN HEAVY CHAIN"/>
    <property type="match status" value="1"/>
</dbReference>
<dbReference type="InterPro" id="IPR056759">
    <property type="entry name" value="DYH2-5-8_CC"/>
</dbReference>
<name>A0A8S1A301_ARCPL</name>
<dbReference type="AlphaFoldDB" id="A0A8S1A301"/>
<comment type="caution">
    <text evidence="16">The sequence shown here is derived from an EMBL/GenBank/DDBJ whole genome shotgun (WGS) entry which is preliminary data.</text>
</comment>
<evidence type="ECO:0000256" key="4">
    <source>
        <dbReference type="ARBA" id="ARBA00022701"/>
    </source>
</evidence>
<comment type="similarity">
    <text evidence="2">Belongs to the dynein heavy chain family.</text>
</comment>
<evidence type="ECO:0000259" key="13">
    <source>
        <dbReference type="Pfam" id="PF08393"/>
    </source>
</evidence>
<feature type="domain" description="Dynein axonemal heavy chain 2/5/8 coiled-coil" evidence="15">
    <location>
        <begin position="212"/>
        <end position="330"/>
    </location>
</feature>
<accession>A0A8S1A301</accession>